<evidence type="ECO:0000313" key="3">
    <source>
        <dbReference type="Proteomes" id="UP000217763"/>
    </source>
</evidence>
<reference evidence="3" key="1">
    <citation type="submission" date="2015-09" db="EMBL/GenBank/DDBJ databases">
        <authorList>
            <person name="Shao Z."/>
            <person name="Wang L."/>
        </authorList>
    </citation>
    <scope>NUCLEOTIDE SEQUENCE [LARGE SCALE GENOMIC DNA]</scope>
    <source>
        <strain evidence="3">F13-1</strain>
    </source>
</reference>
<dbReference type="Proteomes" id="UP000217763">
    <property type="component" value="Chromosome"/>
</dbReference>
<dbReference type="EMBL" id="CP012621">
    <property type="protein sequence ID" value="ATG72895.1"/>
    <property type="molecule type" value="Genomic_DNA"/>
</dbReference>
<name>A0A291HL79_9GAMM</name>
<accession>A0A291HL79</accession>
<dbReference type="AlphaFoldDB" id="A0A291HL79"/>
<keyword evidence="3" id="KW-1185">Reference proteome</keyword>
<proteinExistence type="predicted"/>
<keyword evidence="1" id="KW-0175">Coiled coil</keyword>
<gene>
    <name evidence="2" type="ORF">AN401_02665</name>
</gene>
<feature type="coiled-coil region" evidence="1">
    <location>
        <begin position="102"/>
        <end position="136"/>
    </location>
</feature>
<evidence type="ECO:0000313" key="2">
    <source>
        <dbReference type="EMBL" id="ATG72895.1"/>
    </source>
</evidence>
<sequence>MTAYHAITQPAGELAINHMRHLLGRCRIASWWSSQPRAVREGICRAAALKPALYWDKPLAQMTDDEREAIRRAVVALKQAMAAITATDRGEWLHIADFAGVADEAIEEQQEEDRRRELLAQQAQLLRQRAEKVKAAQR</sequence>
<evidence type="ECO:0000256" key="1">
    <source>
        <dbReference type="SAM" id="Coils"/>
    </source>
</evidence>
<dbReference type="KEGG" id="zdf:AN401_02665"/>
<protein>
    <submittedName>
        <fullName evidence="2">Uncharacterized protein</fullName>
    </submittedName>
</protein>
<dbReference type="RefSeq" id="WP_096778472.1">
    <property type="nucleotide sequence ID" value="NZ_CP012621.1"/>
</dbReference>
<organism evidence="2 3">
    <name type="scientific">Zobellella denitrificans</name>
    <dbReference type="NCBI Taxonomy" id="347534"/>
    <lineage>
        <taxon>Bacteria</taxon>
        <taxon>Pseudomonadati</taxon>
        <taxon>Pseudomonadota</taxon>
        <taxon>Gammaproteobacteria</taxon>
        <taxon>Aeromonadales</taxon>
        <taxon>Aeromonadaceae</taxon>
        <taxon>Zobellella</taxon>
    </lineage>
</organism>